<proteinExistence type="predicted"/>
<accession>A0ACC7LK90</accession>
<reference evidence="1" key="1">
    <citation type="submission" date="2024-09" db="EMBL/GenBank/DDBJ databases">
        <authorList>
            <person name="Liu J."/>
        </authorList>
    </citation>
    <scope>NUCLEOTIDE SEQUENCE</scope>
    <source>
        <strain evidence="1">NBU2967</strain>
    </source>
</reference>
<dbReference type="EMBL" id="JBHFPV010000002">
    <property type="protein sequence ID" value="MFH6603646.1"/>
    <property type="molecule type" value="Genomic_DNA"/>
</dbReference>
<dbReference type="Proteomes" id="UP001595191">
    <property type="component" value="Unassembled WGS sequence"/>
</dbReference>
<keyword evidence="2" id="KW-1185">Reference proteome</keyword>
<sequence length="353" mass="41165">MNAYQKKKIISKIAPVVTATGVPNLFEGRYGGIGHILMFHRVVPDSKKKRVHNHLSLEVTPEHLERTIKFFAEKNYNFISIDQLDERLGNEVCDNKRFVVFTFDDGFRDNLEIAYPIFKKYGVPFTVYVTTGMPNHTAVLWWYILEDMLLERDNVHFTWKKKQYSYESKTSDQKEKAFESIQHFVHQNFSLDDHLQLLQAIFKDFQSDLTRHSSELGMNWDEIRLLNQDPLVTIGAHTVNHYNLSKLPPEALKREILDSKIELERQLGQPIEHFAYPYGKTHHASEREYNCTEDLGFKTAVSTNIGNLFAENFHRPYSLPRININRVTDEHVLKLQTSGLIPFLVNKGKSIIR</sequence>
<gene>
    <name evidence="1" type="ORF">ACEZ3G_09175</name>
</gene>
<evidence type="ECO:0000313" key="2">
    <source>
        <dbReference type="Proteomes" id="UP001595191"/>
    </source>
</evidence>
<comment type="caution">
    <text evidence="1">The sequence shown here is derived from an EMBL/GenBank/DDBJ whole genome shotgun (WGS) entry which is preliminary data.</text>
</comment>
<evidence type="ECO:0000313" key="1">
    <source>
        <dbReference type="EMBL" id="MFH6603646.1"/>
    </source>
</evidence>
<name>A0ACC7LK90_9FLAO</name>
<organism evidence="1 2">
    <name type="scientific">Meishania litoralis</name>
    <dbReference type="NCBI Taxonomy" id="3434685"/>
    <lineage>
        <taxon>Bacteria</taxon>
        <taxon>Pseudomonadati</taxon>
        <taxon>Bacteroidota</taxon>
        <taxon>Flavobacteriia</taxon>
        <taxon>Flavobacteriales</taxon>
        <taxon>Flavobacteriaceae</taxon>
        <taxon>Meishania</taxon>
    </lineage>
</organism>
<protein>
    <submittedName>
        <fullName evidence="1">Polysaccharide deacetylase family protein</fullName>
    </submittedName>
</protein>